<organism evidence="7 8">
    <name type="scientific">Amycolatopsis saalfeldensis</name>
    <dbReference type="NCBI Taxonomy" id="394193"/>
    <lineage>
        <taxon>Bacteria</taxon>
        <taxon>Bacillati</taxon>
        <taxon>Actinomycetota</taxon>
        <taxon>Actinomycetes</taxon>
        <taxon>Pseudonocardiales</taxon>
        <taxon>Pseudonocardiaceae</taxon>
        <taxon>Amycolatopsis</taxon>
    </lineage>
</organism>
<dbReference type="Gene3D" id="1.25.40.10">
    <property type="entry name" value="Tetratricopeptide repeat domain"/>
    <property type="match status" value="2"/>
</dbReference>
<dbReference type="Pfam" id="PF03704">
    <property type="entry name" value="BTAD"/>
    <property type="match status" value="1"/>
</dbReference>
<dbReference type="CDD" id="cd15831">
    <property type="entry name" value="BTAD"/>
    <property type="match status" value="1"/>
</dbReference>
<reference evidence="8" key="1">
    <citation type="submission" date="2016-10" db="EMBL/GenBank/DDBJ databases">
        <authorList>
            <person name="Varghese N."/>
            <person name="Submissions S."/>
        </authorList>
    </citation>
    <scope>NUCLEOTIDE SEQUENCE [LARGE SCALE GENOMIC DNA]</scope>
    <source>
        <strain evidence="8">DSM 44993</strain>
    </source>
</reference>
<dbReference type="GO" id="GO:0043531">
    <property type="term" value="F:ADP binding"/>
    <property type="evidence" value="ECO:0007669"/>
    <property type="project" value="InterPro"/>
</dbReference>
<dbReference type="Pfam" id="PF13424">
    <property type="entry name" value="TPR_12"/>
    <property type="match status" value="1"/>
</dbReference>
<dbReference type="PANTHER" id="PTHR35807">
    <property type="entry name" value="TRANSCRIPTIONAL REGULATOR REDD-RELATED"/>
    <property type="match status" value="1"/>
</dbReference>
<dbReference type="Gene3D" id="1.10.10.10">
    <property type="entry name" value="Winged helix-like DNA-binding domain superfamily/Winged helix DNA-binding domain"/>
    <property type="match status" value="1"/>
</dbReference>
<keyword evidence="4" id="KW-0804">Transcription</keyword>
<dbReference type="InterPro" id="IPR019734">
    <property type="entry name" value="TPR_rpt"/>
</dbReference>
<evidence type="ECO:0000313" key="7">
    <source>
        <dbReference type="EMBL" id="SEP29559.1"/>
    </source>
</evidence>
<dbReference type="PANTHER" id="PTHR35807:SF1">
    <property type="entry name" value="TRANSCRIPTIONAL REGULATOR REDD"/>
    <property type="match status" value="1"/>
</dbReference>
<dbReference type="STRING" id="394193.SAMN04489732_105390"/>
<keyword evidence="2" id="KW-0805">Transcription regulation</keyword>
<evidence type="ECO:0000256" key="3">
    <source>
        <dbReference type="ARBA" id="ARBA00023125"/>
    </source>
</evidence>
<dbReference type="PRINTS" id="PR00364">
    <property type="entry name" value="DISEASERSIST"/>
</dbReference>
<comment type="similarity">
    <text evidence="1">Belongs to the AfsR/DnrI/RedD regulatory family.</text>
</comment>
<dbReference type="InterPro" id="IPR027417">
    <property type="entry name" value="P-loop_NTPase"/>
</dbReference>
<accession>A0A1H8WPM3</accession>
<dbReference type="InterPro" id="IPR051677">
    <property type="entry name" value="AfsR-DnrI-RedD_regulator"/>
</dbReference>
<feature type="domain" description="OmpR/PhoB-type" evidence="5">
    <location>
        <begin position="18"/>
        <end position="93"/>
    </location>
</feature>
<dbReference type="GO" id="GO:0000160">
    <property type="term" value="P:phosphorelay signal transduction system"/>
    <property type="evidence" value="ECO:0007669"/>
    <property type="project" value="InterPro"/>
</dbReference>
<dbReference type="AlphaFoldDB" id="A0A1H8WPM3"/>
<sequence length="910" mass="98740">MTSVRFGLLGTVEAHVGAEAVDLGHARQRWVLAALLADANRPVSTERLTERVWADRPPYRAHRLLASYLSRLRRVLAAACDVAIRHGPAGYVLSVPPEAVDVHRFRALVAEARARRSTALYDEALTLWRGDPFTGLDTPWADTARQTLAAELLSAQLDRTDLALEDGGHNAVLAEAAERAAAHPLDERVAGQLMLARYRAGRQAGALEEFDRIRRRLADEFGADPGPALRQLHQRILTTDPALAPPTETAVPRQLPAPPRWFVGRDPELAALDDVMESRGGTLALSAIGGPGGIGKTSLALRWAHRNLARFPDGQLYVNLRGFDPSDGPLPPEAVVRQFLDALGVAPAAVPADTTGQFSLYRSLAAGRRLLVVLDNARDLAQVEPLLPGSETCTVLVTSRHRLAGLGVRGARLLDLDVLGSTEARELLVRHLGAARVADEPTAVDHLIRWCGGLPLAISIVASRAGANPRFRLEVLAKELRQESARLDALDAGDLSTNLRAVFSWSYQALDAEPARAFRLLGAAPGPDIGLAAAAALLGLRTPDVRALLRRLGAAHLVQEHVPGRYRMHDLLRLYVDELVDDAERPEPLRRLVDHYLHTACAATPLLRPERQPIELAPPAPGGAPLPLADRAEAAAWFADDHACLMAVLDSAVQRGAHEDVWRLAWSVSGFHVIRGQLVADLAAWRAAVAAARALGRPEPLAITHMYLGTAHTRVGSHDSAIRHGRAALDLAVEAKSPAVEADAQRALGWTLGQSGDFTGALRHTAEALAYYRAAGNGLRQADALNTLGWYSARLGRLREGRDFCTRALELCRRHDHRRAEAVTLDSLGYIAQELGEYVVALGHYRSALALARDTDDVYDEPGILANLGDTHASLGQADDARAAWKQARDLYREHRRIREADLLEAKLEP</sequence>
<dbReference type="EMBL" id="FOEF01000005">
    <property type="protein sequence ID" value="SEP29559.1"/>
    <property type="molecule type" value="Genomic_DNA"/>
</dbReference>
<evidence type="ECO:0000313" key="8">
    <source>
        <dbReference type="Proteomes" id="UP000198582"/>
    </source>
</evidence>
<evidence type="ECO:0000259" key="6">
    <source>
        <dbReference type="SMART" id="SM01043"/>
    </source>
</evidence>
<keyword evidence="8" id="KW-1185">Reference proteome</keyword>
<dbReference type="SUPFAM" id="SSF46894">
    <property type="entry name" value="C-terminal effector domain of the bipartite response regulators"/>
    <property type="match status" value="1"/>
</dbReference>
<dbReference type="InterPro" id="IPR005158">
    <property type="entry name" value="BTAD"/>
</dbReference>
<dbReference type="SMART" id="SM00862">
    <property type="entry name" value="Trans_reg_C"/>
    <property type="match status" value="1"/>
</dbReference>
<dbReference type="InterPro" id="IPR011990">
    <property type="entry name" value="TPR-like_helical_dom_sf"/>
</dbReference>
<proteinExistence type="inferred from homology"/>
<evidence type="ECO:0000256" key="2">
    <source>
        <dbReference type="ARBA" id="ARBA00023015"/>
    </source>
</evidence>
<dbReference type="InterPro" id="IPR016032">
    <property type="entry name" value="Sig_transdc_resp-reg_C-effctor"/>
</dbReference>
<gene>
    <name evidence="7" type="ORF">SAMN04489732_105390</name>
</gene>
<dbReference type="RefSeq" id="WP_091617447.1">
    <property type="nucleotide sequence ID" value="NZ_FOEF01000005.1"/>
</dbReference>
<dbReference type="Proteomes" id="UP000198582">
    <property type="component" value="Unassembled WGS sequence"/>
</dbReference>
<dbReference type="SUPFAM" id="SSF48452">
    <property type="entry name" value="TPR-like"/>
    <property type="match status" value="2"/>
</dbReference>
<dbReference type="InterPro" id="IPR001867">
    <property type="entry name" value="OmpR/PhoB-type_DNA-bd"/>
</dbReference>
<dbReference type="Pfam" id="PF13374">
    <property type="entry name" value="TPR_10"/>
    <property type="match status" value="1"/>
</dbReference>
<keyword evidence="3 7" id="KW-0238">DNA-binding</keyword>
<dbReference type="SMART" id="SM01043">
    <property type="entry name" value="BTAD"/>
    <property type="match status" value="1"/>
</dbReference>
<dbReference type="Pfam" id="PF00486">
    <property type="entry name" value="Trans_reg_C"/>
    <property type="match status" value="1"/>
</dbReference>
<evidence type="ECO:0000259" key="5">
    <source>
        <dbReference type="SMART" id="SM00862"/>
    </source>
</evidence>
<evidence type="ECO:0000256" key="1">
    <source>
        <dbReference type="ARBA" id="ARBA00005820"/>
    </source>
</evidence>
<dbReference type="SMART" id="SM00028">
    <property type="entry name" value="TPR"/>
    <property type="match status" value="5"/>
</dbReference>
<dbReference type="GO" id="GO:0003677">
    <property type="term" value="F:DNA binding"/>
    <property type="evidence" value="ECO:0007669"/>
    <property type="project" value="UniProtKB-KW"/>
</dbReference>
<dbReference type="SUPFAM" id="SSF52540">
    <property type="entry name" value="P-loop containing nucleoside triphosphate hydrolases"/>
    <property type="match status" value="1"/>
</dbReference>
<dbReference type="OrthoDB" id="3275754at2"/>
<feature type="domain" description="Bacterial transcriptional activator" evidence="6">
    <location>
        <begin position="100"/>
        <end position="237"/>
    </location>
</feature>
<name>A0A1H8WPM3_9PSEU</name>
<protein>
    <submittedName>
        <fullName evidence="7">DNA-binding transcriptional activator of the SARP family</fullName>
    </submittedName>
</protein>
<dbReference type="GO" id="GO:0006355">
    <property type="term" value="P:regulation of DNA-templated transcription"/>
    <property type="evidence" value="ECO:0007669"/>
    <property type="project" value="InterPro"/>
</dbReference>
<evidence type="ECO:0000256" key="4">
    <source>
        <dbReference type="ARBA" id="ARBA00023163"/>
    </source>
</evidence>
<dbReference type="Gene3D" id="3.40.50.300">
    <property type="entry name" value="P-loop containing nucleotide triphosphate hydrolases"/>
    <property type="match status" value="1"/>
</dbReference>
<dbReference type="InterPro" id="IPR036388">
    <property type="entry name" value="WH-like_DNA-bd_sf"/>
</dbReference>